<keyword evidence="4" id="KW-1185">Reference proteome</keyword>
<dbReference type="InterPro" id="IPR018392">
    <property type="entry name" value="LysM"/>
</dbReference>
<dbReference type="CDD" id="cd06268">
    <property type="entry name" value="PBP1_ABC_transporter_LIVBP-like"/>
    <property type="match status" value="1"/>
</dbReference>
<gene>
    <name evidence="3" type="ORF">GGR31_002130</name>
</gene>
<dbReference type="Proteomes" id="UP001257659">
    <property type="component" value="Unassembled WGS sequence"/>
</dbReference>
<dbReference type="RefSeq" id="WP_309728885.1">
    <property type="nucleotide sequence ID" value="NZ_JAVDQA010000006.1"/>
</dbReference>
<reference evidence="3 4" key="1">
    <citation type="submission" date="2023-07" db="EMBL/GenBank/DDBJ databases">
        <title>Genomic Encyclopedia of Type Strains, Phase IV (KMG-IV): sequencing the most valuable type-strain genomes for metagenomic binning, comparative biology and taxonomic classification.</title>
        <authorList>
            <person name="Goeker M."/>
        </authorList>
    </citation>
    <scope>NUCLEOTIDE SEQUENCE [LARGE SCALE GENOMIC DNA]</scope>
    <source>
        <strain evidence="3 4">DSM 102814</strain>
    </source>
</reference>
<feature type="domain" description="LysM" evidence="2">
    <location>
        <begin position="212"/>
        <end position="256"/>
    </location>
</feature>
<evidence type="ECO:0000259" key="2">
    <source>
        <dbReference type="PROSITE" id="PS51782"/>
    </source>
</evidence>
<feature type="domain" description="LysM" evidence="2">
    <location>
        <begin position="85"/>
        <end position="129"/>
    </location>
</feature>
<name>A0ABU1K833_9FLAO</name>
<comment type="caution">
    <text evidence="3">The sequence shown here is derived from an EMBL/GenBank/DDBJ whole genome shotgun (WGS) entry which is preliminary data.</text>
</comment>
<sequence>MRKLVICLLVAVFFNAFAFAQSYKTHRVQEGETVSSIAKKYDVTEEAIYKLNPDAKNGKIVATVLVIPFGETPDGVSGSNVLRFKEYEVEPKGTLYSIAKENHISVEDLKKYNPYLYKEELGQGDRIRIPIFNKREVVDFNESVQNSTFKNLKHIVLPKEGKYRIAKKYGMTVEELEALNPQMGDLQPGQVLNVNNPKAIAEEKEANSDKFLSYEVQPKETFYSLTRQFNISKDSLEELNPQLAKEGLEAGMTLKIPKPDYLKGDTLSVGNKNIIKLEKYITNTSPKRIAIMLPFNLQEFQRDSIDKAEQLKKDRVLRISLDFYSGVIAAIDSIEKMGISVKAKIFDTQQSTSHVKKLLNEENFENYQAIIGPLLTSNLEEVSKALASYDIPVLSPLTNSELHGKDNLYQTRPSAMVMEKALVTYIDSLKEGKNILILTDEKHSYLRDKLAYRFPNANVIKQSNKEYLQRKDLTNALSKDKENWVILESDELGLISNATSYLNSMADNYKIRLFTSNKSEPYDDEVSNQYLSNLKFTYASVAREYDLKTRNGFAEAYSKNYGIIPSKYAVRGFDITFDVLLRLATAENLAESIKREGTTEYVENRFNYHKKMIGGYYNDAVYLIEYGENLELKVLN</sequence>
<feature type="domain" description="LysM" evidence="2">
    <location>
        <begin position="24"/>
        <end position="67"/>
    </location>
</feature>
<proteinExistence type="predicted"/>
<dbReference type="SUPFAM" id="SSF53822">
    <property type="entry name" value="Periplasmic binding protein-like I"/>
    <property type="match status" value="1"/>
</dbReference>
<organism evidence="3 4">
    <name type="scientific">Mesonia maritima</name>
    <dbReference type="NCBI Taxonomy" id="1793873"/>
    <lineage>
        <taxon>Bacteria</taxon>
        <taxon>Pseudomonadati</taxon>
        <taxon>Bacteroidota</taxon>
        <taxon>Flavobacteriia</taxon>
        <taxon>Flavobacteriales</taxon>
        <taxon>Flavobacteriaceae</taxon>
        <taxon>Mesonia</taxon>
    </lineage>
</organism>
<keyword evidence="1" id="KW-0732">Signal</keyword>
<evidence type="ECO:0000256" key="1">
    <source>
        <dbReference type="SAM" id="SignalP"/>
    </source>
</evidence>
<dbReference type="SUPFAM" id="SSF54106">
    <property type="entry name" value="LysM domain"/>
    <property type="match status" value="4"/>
</dbReference>
<dbReference type="InterPro" id="IPR036779">
    <property type="entry name" value="LysM_dom_sf"/>
</dbReference>
<feature type="chain" id="PRO_5045370970" evidence="1">
    <location>
        <begin position="21"/>
        <end position="636"/>
    </location>
</feature>
<dbReference type="EMBL" id="JAVDQA010000006">
    <property type="protein sequence ID" value="MDR6301461.1"/>
    <property type="molecule type" value="Genomic_DNA"/>
</dbReference>
<feature type="signal peptide" evidence="1">
    <location>
        <begin position="1"/>
        <end position="20"/>
    </location>
</feature>
<dbReference type="PANTHER" id="PTHR33734:SF22">
    <property type="entry name" value="MEMBRANE-BOUND LYTIC MUREIN TRANSGLYCOSYLASE D"/>
    <property type="match status" value="1"/>
</dbReference>
<dbReference type="Pfam" id="PF01476">
    <property type="entry name" value="LysM"/>
    <property type="match status" value="4"/>
</dbReference>
<dbReference type="InterPro" id="IPR028082">
    <property type="entry name" value="Peripla_BP_I"/>
</dbReference>
<dbReference type="PROSITE" id="PS51782">
    <property type="entry name" value="LYSM"/>
    <property type="match status" value="3"/>
</dbReference>
<dbReference type="SMART" id="SM00257">
    <property type="entry name" value="LysM"/>
    <property type="match status" value="4"/>
</dbReference>
<evidence type="ECO:0000313" key="4">
    <source>
        <dbReference type="Proteomes" id="UP001257659"/>
    </source>
</evidence>
<protein>
    <submittedName>
        <fullName evidence="3">LysM repeat protein/AraC-like DNA-binding protein</fullName>
    </submittedName>
</protein>
<dbReference type="CDD" id="cd00118">
    <property type="entry name" value="LysM"/>
    <property type="match status" value="4"/>
</dbReference>
<evidence type="ECO:0000313" key="3">
    <source>
        <dbReference type="EMBL" id="MDR6301461.1"/>
    </source>
</evidence>
<dbReference type="PANTHER" id="PTHR33734">
    <property type="entry name" value="LYSM DOMAIN-CONTAINING GPI-ANCHORED PROTEIN 2"/>
    <property type="match status" value="1"/>
</dbReference>
<accession>A0ABU1K833</accession>
<dbReference type="Gene3D" id="3.40.50.2300">
    <property type="match status" value="2"/>
</dbReference>
<dbReference type="Gene3D" id="3.10.350.10">
    <property type="entry name" value="LysM domain"/>
    <property type="match status" value="4"/>
</dbReference>